<dbReference type="InterPro" id="IPR001584">
    <property type="entry name" value="Integrase_cat-core"/>
</dbReference>
<evidence type="ECO:0000256" key="2">
    <source>
        <dbReference type="ARBA" id="ARBA00022723"/>
    </source>
</evidence>
<keyword evidence="15" id="KW-1185">Reference proteome</keyword>
<feature type="compositionally biased region" description="Basic residues" evidence="11">
    <location>
        <begin position="29"/>
        <end position="38"/>
    </location>
</feature>
<keyword evidence="8" id="KW-0548">Nucleotidyltransferase</keyword>
<evidence type="ECO:0000256" key="10">
    <source>
        <dbReference type="PROSITE-ProRule" id="PRU00047"/>
    </source>
</evidence>
<keyword evidence="4" id="KW-0378">Hydrolase</keyword>
<evidence type="ECO:0000256" key="5">
    <source>
        <dbReference type="ARBA" id="ARBA00022842"/>
    </source>
</evidence>
<dbReference type="SUPFAM" id="SSF57756">
    <property type="entry name" value="Retrovirus zinc finger-like domains"/>
    <property type="match status" value="1"/>
</dbReference>
<keyword evidence="2" id="KW-0479">Metal-binding</keyword>
<feature type="region of interest" description="Disordered" evidence="11">
    <location>
        <begin position="25"/>
        <end position="60"/>
    </location>
</feature>
<keyword evidence="8" id="KW-0239">DNA-directed DNA polymerase</keyword>
<evidence type="ECO:0000256" key="9">
    <source>
        <dbReference type="ARBA" id="ARBA00023172"/>
    </source>
</evidence>
<dbReference type="GO" id="GO:0016787">
    <property type="term" value="F:hydrolase activity"/>
    <property type="evidence" value="ECO:0007669"/>
    <property type="project" value="UniProtKB-KW"/>
</dbReference>
<dbReference type="PANTHER" id="PTHR42648">
    <property type="entry name" value="TRANSPOSASE, PUTATIVE-RELATED"/>
    <property type="match status" value="1"/>
</dbReference>
<evidence type="ECO:0000256" key="3">
    <source>
        <dbReference type="ARBA" id="ARBA00022759"/>
    </source>
</evidence>
<evidence type="ECO:0000256" key="11">
    <source>
        <dbReference type="SAM" id="MobiDB-lite"/>
    </source>
</evidence>
<dbReference type="Pfam" id="PF00098">
    <property type="entry name" value="zf-CCHC"/>
    <property type="match status" value="1"/>
</dbReference>
<keyword evidence="14" id="KW-0675">Receptor</keyword>
<evidence type="ECO:0000256" key="6">
    <source>
        <dbReference type="ARBA" id="ARBA00022908"/>
    </source>
</evidence>
<dbReference type="InterPro" id="IPR036397">
    <property type="entry name" value="RNaseH_sf"/>
</dbReference>
<dbReference type="GO" id="GO:0015074">
    <property type="term" value="P:DNA integration"/>
    <property type="evidence" value="ECO:0007669"/>
    <property type="project" value="UniProtKB-KW"/>
</dbReference>
<keyword evidence="10" id="KW-0862">Zinc</keyword>
<keyword evidence="5" id="KW-0460">Magnesium</keyword>
<dbReference type="GO" id="GO:0006310">
    <property type="term" value="P:DNA recombination"/>
    <property type="evidence" value="ECO:0007669"/>
    <property type="project" value="UniProtKB-KW"/>
</dbReference>
<evidence type="ECO:0000259" key="12">
    <source>
        <dbReference type="PROSITE" id="PS50158"/>
    </source>
</evidence>
<evidence type="ECO:0000256" key="8">
    <source>
        <dbReference type="ARBA" id="ARBA00022932"/>
    </source>
</evidence>
<feature type="non-terminal residue" evidence="14">
    <location>
        <position position="1"/>
    </location>
</feature>
<dbReference type="Proteomes" id="UP001178461">
    <property type="component" value="Chromosome 4"/>
</dbReference>
<evidence type="ECO:0000256" key="4">
    <source>
        <dbReference type="ARBA" id="ARBA00022801"/>
    </source>
</evidence>
<reference evidence="14" key="1">
    <citation type="submission" date="2022-12" db="EMBL/GenBank/DDBJ databases">
        <authorList>
            <person name="Alioto T."/>
            <person name="Alioto T."/>
            <person name="Gomez Garrido J."/>
        </authorList>
    </citation>
    <scope>NUCLEOTIDE SEQUENCE</scope>
</reference>
<keyword evidence="3" id="KW-0255">Endonuclease</keyword>
<evidence type="ECO:0000256" key="7">
    <source>
        <dbReference type="ARBA" id="ARBA00022918"/>
    </source>
</evidence>
<gene>
    <name evidence="14" type="ORF">PODLI_1B011649</name>
</gene>
<dbReference type="GO" id="GO:0003964">
    <property type="term" value="F:RNA-directed DNA polymerase activity"/>
    <property type="evidence" value="ECO:0007669"/>
    <property type="project" value="UniProtKB-KW"/>
</dbReference>
<evidence type="ECO:0000256" key="1">
    <source>
        <dbReference type="ARBA" id="ARBA00022722"/>
    </source>
</evidence>
<feature type="domain" description="CCHC-type" evidence="12">
    <location>
        <begin position="17"/>
        <end position="33"/>
    </location>
</feature>
<keyword evidence="10" id="KW-0863">Zinc-finger</keyword>
<dbReference type="PROSITE" id="PS50158">
    <property type="entry name" value="ZF_CCHC"/>
    <property type="match status" value="1"/>
</dbReference>
<dbReference type="PROSITE" id="PS50994">
    <property type="entry name" value="INTEGRASE"/>
    <property type="match status" value="1"/>
</dbReference>
<dbReference type="InterPro" id="IPR036875">
    <property type="entry name" value="Znf_CCHC_sf"/>
</dbReference>
<organism evidence="14 15">
    <name type="scientific">Podarcis lilfordi</name>
    <name type="common">Lilford's wall lizard</name>
    <dbReference type="NCBI Taxonomy" id="74358"/>
    <lineage>
        <taxon>Eukaryota</taxon>
        <taxon>Metazoa</taxon>
        <taxon>Chordata</taxon>
        <taxon>Craniata</taxon>
        <taxon>Vertebrata</taxon>
        <taxon>Euteleostomi</taxon>
        <taxon>Lepidosauria</taxon>
        <taxon>Squamata</taxon>
        <taxon>Bifurcata</taxon>
        <taxon>Unidentata</taxon>
        <taxon>Episquamata</taxon>
        <taxon>Laterata</taxon>
        <taxon>Lacertibaenia</taxon>
        <taxon>Lacertidae</taxon>
        <taxon>Podarcis</taxon>
    </lineage>
</organism>
<dbReference type="InterPro" id="IPR039537">
    <property type="entry name" value="Retrotran_Ty1/copia-like"/>
</dbReference>
<evidence type="ECO:0000313" key="14">
    <source>
        <dbReference type="EMBL" id="CAI5771638.1"/>
    </source>
</evidence>
<evidence type="ECO:0000313" key="15">
    <source>
        <dbReference type="Proteomes" id="UP001178461"/>
    </source>
</evidence>
<dbReference type="InterPro" id="IPR001878">
    <property type="entry name" value="Znf_CCHC"/>
</dbReference>
<dbReference type="InterPro" id="IPR012337">
    <property type="entry name" value="RNaseH-like_sf"/>
</dbReference>
<keyword evidence="8" id="KW-0808">Transferase</keyword>
<sequence>PTADATGEHGVALSAVRCYNCGQTGHLQRNCKKPRQSRGAKSSSTKPQASGKSRSKCQVKPAKAMMAKGTTPDVGNSFIIDTGATVHMCPHRGLFSTLKKQSFTVKQTKKVDRAFQRVYADVIGPLEPSRGGARFYLLCVDCFTNYSWVYMMEKPQETLEKFQEFCDKVKSMHDANIDCLFTDEKQIFLLQKFQKFLDGKGIDHKVAVSQEAWNRGVCVKVNKELQKGMNAQLLSSHLPHEYWAESLASYLHVWLRKVSTELGCSPFEKLFNRKPSVAYFKVFGSHVRTEAPGGVKNARGIFVGYEKGLYRVILSESGQVILTKFLESAPKQERIVQTFPTGNDSDDDDDEFDLIEFSSTDDDSESSESSVVTVIERKSHTMDRPSQVKEEPLIATGSQQSPKVEPVSTEDQNLIRRSERATKGVPPKRYSKEFANLAYVAIVNDQGQLEAVSESETKAQQRGVNQGNAKSHNQRGTLVKPVAGSSKGGTETTGECYKYNNCLFSSLDDALLAAHIDTLGGVCYHKAPMLQQAKALAAQPAACGWKARQDVCDCCHGNKGAVHSVLSTGC</sequence>
<dbReference type="SUPFAM" id="SSF53098">
    <property type="entry name" value="Ribonuclease H-like"/>
    <property type="match status" value="1"/>
</dbReference>
<proteinExistence type="predicted"/>
<feature type="region of interest" description="Disordered" evidence="11">
    <location>
        <begin position="394"/>
        <end position="413"/>
    </location>
</feature>
<feature type="compositionally biased region" description="Polar residues" evidence="11">
    <location>
        <begin position="458"/>
        <end position="474"/>
    </location>
</feature>
<dbReference type="Gene3D" id="3.30.420.10">
    <property type="entry name" value="Ribonuclease H-like superfamily/Ribonuclease H"/>
    <property type="match status" value="1"/>
</dbReference>
<name>A0AA35P454_9SAUR</name>
<dbReference type="AlphaFoldDB" id="A0AA35P454"/>
<keyword evidence="6" id="KW-0229">DNA integration</keyword>
<evidence type="ECO:0000259" key="13">
    <source>
        <dbReference type="PROSITE" id="PS50994"/>
    </source>
</evidence>
<feature type="compositionally biased region" description="Polar residues" evidence="11">
    <location>
        <begin position="39"/>
        <end position="52"/>
    </location>
</feature>
<keyword evidence="7" id="KW-0695">RNA-directed DNA polymerase</keyword>
<accession>A0AA35P454</accession>
<keyword evidence="1" id="KW-0540">Nuclease</keyword>
<dbReference type="Gene3D" id="4.10.60.10">
    <property type="entry name" value="Zinc finger, CCHC-type"/>
    <property type="match status" value="1"/>
</dbReference>
<dbReference type="GO" id="GO:0004519">
    <property type="term" value="F:endonuclease activity"/>
    <property type="evidence" value="ECO:0007669"/>
    <property type="project" value="UniProtKB-KW"/>
</dbReference>
<feature type="region of interest" description="Disordered" evidence="11">
    <location>
        <begin position="455"/>
        <end position="474"/>
    </location>
</feature>
<dbReference type="GO" id="GO:0008270">
    <property type="term" value="F:zinc ion binding"/>
    <property type="evidence" value="ECO:0007669"/>
    <property type="project" value="UniProtKB-KW"/>
</dbReference>
<feature type="domain" description="Integrase catalytic" evidence="13">
    <location>
        <begin position="106"/>
        <end position="274"/>
    </location>
</feature>
<dbReference type="GO" id="GO:0003887">
    <property type="term" value="F:DNA-directed DNA polymerase activity"/>
    <property type="evidence" value="ECO:0007669"/>
    <property type="project" value="UniProtKB-KW"/>
</dbReference>
<dbReference type="PANTHER" id="PTHR42648:SF11">
    <property type="entry name" value="TRANSPOSON TY4-P GAG-POL POLYPROTEIN"/>
    <property type="match status" value="1"/>
</dbReference>
<protein>
    <submittedName>
        <fullName evidence="14">Vomeronasal type-2 receptor 26-like</fullName>
    </submittedName>
</protein>
<dbReference type="GO" id="GO:0003676">
    <property type="term" value="F:nucleic acid binding"/>
    <property type="evidence" value="ECO:0007669"/>
    <property type="project" value="InterPro"/>
</dbReference>
<dbReference type="SMART" id="SM00343">
    <property type="entry name" value="ZnF_C2HC"/>
    <property type="match status" value="1"/>
</dbReference>
<keyword evidence="9" id="KW-0233">DNA recombination</keyword>
<dbReference type="EMBL" id="OX395129">
    <property type="protein sequence ID" value="CAI5771638.1"/>
    <property type="molecule type" value="Genomic_DNA"/>
</dbReference>